<organism evidence="4 5">
    <name type="scientific">Planctobacterium marinum</name>
    <dbReference type="NCBI Taxonomy" id="1631968"/>
    <lineage>
        <taxon>Bacteria</taxon>
        <taxon>Pseudomonadati</taxon>
        <taxon>Pseudomonadota</taxon>
        <taxon>Gammaproteobacteria</taxon>
        <taxon>Alteromonadales</taxon>
        <taxon>Alteromonadaceae</taxon>
        <taxon>Planctobacterium</taxon>
    </lineage>
</organism>
<feature type="domain" description="Solute-binding protein family 3/N-terminal" evidence="3">
    <location>
        <begin position="40"/>
        <end position="272"/>
    </location>
</feature>
<dbReference type="Proteomes" id="UP001333710">
    <property type="component" value="Chromosome"/>
</dbReference>
<dbReference type="SMART" id="SM00062">
    <property type="entry name" value="PBPb"/>
    <property type="match status" value="1"/>
</dbReference>
<dbReference type="EMBL" id="AP027272">
    <property type="protein sequence ID" value="BDX07011.1"/>
    <property type="molecule type" value="Genomic_DNA"/>
</dbReference>
<dbReference type="KEGG" id="pmaw:MACH26_25320"/>
<dbReference type="Gene3D" id="3.40.190.10">
    <property type="entry name" value="Periplasmic binding protein-like II"/>
    <property type="match status" value="2"/>
</dbReference>
<keyword evidence="2" id="KW-0732">Signal</keyword>
<dbReference type="SUPFAM" id="SSF53850">
    <property type="entry name" value="Periplasmic binding protein-like II"/>
    <property type="match status" value="1"/>
</dbReference>
<proteinExistence type="inferred from homology"/>
<dbReference type="Pfam" id="PF00497">
    <property type="entry name" value="SBP_bac_3"/>
    <property type="match status" value="1"/>
</dbReference>
<evidence type="ECO:0000256" key="1">
    <source>
        <dbReference type="ARBA" id="ARBA00010333"/>
    </source>
</evidence>
<evidence type="ECO:0000313" key="4">
    <source>
        <dbReference type="EMBL" id="BDX07011.1"/>
    </source>
</evidence>
<dbReference type="AlphaFoldDB" id="A0AA48HIG3"/>
<evidence type="ECO:0000313" key="5">
    <source>
        <dbReference type="Proteomes" id="UP001333710"/>
    </source>
</evidence>
<dbReference type="PANTHER" id="PTHR35936">
    <property type="entry name" value="MEMBRANE-BOUND LYTIC MUREIN TRANSGLYCOSYLASE F"/>
    <property type="match status" value="1"/>
</dbReference>
<sequence length="273" mass="30917">MMRLSPTRLLTAVKIFLLCVVGYCPQLLANSGAIKTQTPEIRLIANHLPPYMMVNHTETGTTYAGFEHELTQKLADTLGVNFSYYHCSWSECMQALMNGEVDMAHTLLRSTARETFLEFIEPSYLQGTHVTVFYQRYDDKRVIDEFSDLQQDNFVIGYVGSTVYFEEFEKAKHLLKMDVKTTETGVSLLAAGKIDVLAGFDELFFDLEKSNPNIKKIMKKSDYQTSATLQSHTVISKTSGLMIHKEEIGNAMRQLQSSGVIAQLSEKWVSNIR</sequence>
<keyword evidence="5" id="KW-1185">Reference proteome</keyword>
<accession>A0AA48HIG3</accession>
<gene>
    <name evidence="4" type="ORF">MACH26_25320</name>
</gene>
<name>A0AA48HIG3_9ALTE</name>
<dbReference type="InterPro" id="IPR001638">
    <property type="entry name" value="Solute-binding_3/MltF_N"/>
</dbReference>
<evidence type="ECO:0000259" key="3">
    <source>
        <dbReference type="SMART" id="SM00062"/>
    </source>
</evidence>
<evidence type="ECO:0000256" key="2">
    <source>
        <dbReference type="ARBA" id="ARBA00022729"/>
    </source>
</evidence>
<reference evidence="4" key="1">
    <citation type="submission" date="2023-01" db="EMBL/GenBank/DDBJ databases">
        <title>Complete genome sequence of Planctobacterium marinum strain Dej080120_11.</title>
        <authorList>
            <person name="Ueki S."/>
            <person name="Maruyama F."/>
        </authorList>
    </citation>
    <scope>NUCLEOTIDE SEQUENCE</scope>
    <source>
        <strain evidence="4">Dej080120_11</strain>
    </source>
</reference>
<protein>
    <recommendedName>
        <fullName evidence="3">Solute-binding protein family 3/N-terminal domain-containing protein</fullName>
    </recommendedName>
</protein>
<comment type="similarity">
    <text evidence="1">Belongs to the bacterial solute-binding protein 3 family.</text>
</comment>